<dbReference type="GO" id="GO:0003677">
    <property type="term" value="F:DNA binding"/>
    <property type="evidence" value="ECO:0007669"/>
    <property type="project" value="InterPro"/>
</dbReference>
<comment type="caution">
    <text evidence="8">The sequence shown here is derived from an EMBL/GenBank/DDBJ whole genome shotgun (WGS) entry which is preliminary data.</text>
</comment>
<dbReference type="PROSITE" id="PS01112">
    <property type="entry name" value="RNA_POL_N_8KD"/>
    <property type="match status" value="1"/>
</dbReference>
<dbReference type="NCBIfam" id="NF003089">
    <property type="entry name" value="PRK04016.1"/>
    <property type="match status" value="1"/>
</dbReference>
<keyword evidence="4" id="KW-0479">Metal-binding</keyword>
<reference evidence="8" key="1">
    <citation type="submission" date="2016-10" db="EMBL/GenBank/DDBJ databases">
        <authorList>
            <person name="Benchimol M."/>
            <person name="Almeida L.G."/>
            <person name="Vasconcelos A.T."/>
            <person name="Perreira-Neves A."/>
            <person name="Rosa I.A."/>
            <person name="Tasca T."/>
            <person name="Bogo M.R."/>
            <person name="de Souza W."/>
        </authorList>
    </citation>
    <scope>NUCLEOTIDE SEQUENCE [LARGE SCALE GENOMIC DNA]</scope>
    <source>
        <strain evidence="8">K</strain>
    </source>
</reference>
<dbReference type="EMBL" id="MLAK01001318">
    <property type="protein sequence ID" value="OHS94429.1"/>
    <property type="molecule type" value="Genomic_DNA"/>
</dbReference>
<gene>
    <name evidence="8" type="primary">Rpb10</name>
    <name evidence="8" type="ORF">TRFO_39379</name>
</gene>
<dbReference type="InterPro" id="IPR020789">
    <property type="entry name" value="RNA_pol_suN_Zn-BS"/>
</dbReference>
<dbReference type="VEuPathDB" id="TrichDB:TRFO_39379"/>
<dbReference type="GO" id="GO:0003899">
    <property type="term" value="F:DNA-directed RNA polymerase activity"/>
    <property type="evidence" value="ECO:0007669"/>
    <property type="project" value="InterPro"/>
</dbReference>
<dbReference type="GO" id="GO:0005666">
    <property type="term" value="C:RNA polymerase III complex"/>
    <property type="evidence" value="ECO:0007669"/>
    <property type="project" value="TreeGrafter"/>
</dbReference>
<evidence type="ECO:0000313" key="8">
    <source>
        <dbReference type="EMBL" id="OHS94429.1"/>
    </source>
</evidence>
<dbReference type="FunFam" id="1.10.10.60:FF:000024">
    <property type="entry name" value="DNA-directed RNA polymerases I, II, and III subunit"/>
    <property type="match status" value="1"/>
</dbReference>
<dbReference type="HAMAP" id="MF_00250">
    <property type="entry name" value="RNApol_arch_Rpo10"/>
    <property type="match status" value="1"/>
</dbReference>
<keyword evidence="9" id="KW-1185">Reference proteome</keyword>
<dbReference type="GO" id="GO:0005736">
    <property type="term" value="C:RNA polymerase I complex"/>
    <property type="evidence" value="ECO:0007669"/>
    <property type="project" value="TreeGrafter"/>
</dbReference>
<evidence type="ECO:0000313" key="9">
    <source>
        <dbReference type="Proteomes" id="UP000179807"/>
    </source>
</evidence>
<dbReference type="GO" id="GO:0006360">
    <property type="term" value="P:transcription by RNA polymerase I"/>
    <property type="evidence" value="ECO:0007669"/>
    <property type="project" value="TreeGrafter"/>
</dbReference>
<name>A0A1J4JAF7_9EUKA</name>
<evidence type="ECO:0000256" key="3">
    <source>
        <dbReference type="ARBA" id="ARBA00022478"/>
    </source>
</evidence>
<evidence type="ECO:0000256" key="5">
    <source>
        <dbReference type="ARBA" id="ARBA00022833"/>
    </source>
</evidence>
<evidence type="ECO:0000256" key="6">
    <source>
        <dbReference type="ARBA" id="ARBA00023163"/>
    </source>
</evidence>
<dbReference type="SUPFAM" id="SSF46924">
    <property type="entry name" value="RNA polymerase subunit RPB10"/>
    <property type="match status" value="1"/>
</dbReference>
<dbReference type="GO" id="GO:0006366">
    <property type="term" value="P:transcription by RNA polymerase II"/>
    <property type="evidence" value="ECO:0007669"/>
    <property type="project" value="TreeGrafter"/>
</dbReference>
<dbReference type="OrthoDB" id="10258858at2759"/>
<dbReference type="GO" id="GO:0005665">
    <property type="term" value="C:RNA polymerase II, core complex"/>
    <property type="evidence" value="ECO:0007669"/>
    <property type="project" value="TreeGrafter"/>
</dbReference>
<dbReference type="InterPro" id="IPR000268">
    <property type="entry name" value="RPABC5/Rpb10"/>
</dbReference>
<accession>A0A1J4JAF7</accession>
<dbReference type="Proteomes" id="UP000179807">
    <property type="component" value="Unassembled WGS sequence"/>
</dbReference>
<dbReference type="PIRSF" id="PIRSF005653">
    <property type="entry name" value="RNA_pol_N/8_sub"/>
    <property type="match status" value="1"/>
</dbReference>
<comment type="subcellular location">
    <subcellularLocation>
        <location evidence="1">Nucleus</location>
    </subcellularLocation>
</comment>
<keyword evidence="5" id="KW-0862">Zinc</keyword>
<proteinExistence type="inferred from homology"/>
<keyword evidence="3 8" id="KW-0240">DNA-directed RNA polymerase</keyword>
<dbReference type="AlphaFoldDB" id="A0A1J4JAF7"/>
<dbReference type="GO" id="GO:0042797">
    <property type="term" value="P:tRNA transcription by RNA polymerase III"/>
    <property type="evidence" value="ECO:0007669"/>
    <property type="project" value="TreeGrafter"/>
</dbReference>
<dbReference type="PANTHER" id="PTHR23431">
    <property type="entry name" value="DNA-DIRECTED RNA POLYMERASES I, II, AND III SUBUNIT RPABC5 FAMILY MEMBER"/>
    <property type="match status" value="1"/>
</dbReference>
<sequence length="76" mass="8685">MLIPIRCFTCGAMIANKYESYCDLLKEGKTPEEALNILKIHRFCCRRMFLAHADLIDKMMPYSPADPDEVAKTSQS</sequence>
<evidence type="ECO:0000256" key="1">
    <source>
        <dbReference type="ARBA" id="ARBA00004123"/>
    </source>
</evidence>
<dbReference type="Pfam" id="PF01194">
    <property type="entry name" value="RNA_pol_N"/>
    <property type="match status" value="1"/>
</dbReference>
<evidence type="ECO:0000256" key="7">
    <source>
        <dbReference type="ARBA" id="ARBA00025720"/>
    </source>
</evidence>
<protein>
    <recommendedName>
        <fullName evidence="2">DNA-directed RNA polymerases I, II, and III subunit RPABC5</fullName>
    </recommendedName>
</protein>
<organism evidence="8 9">
    <name type="scientific">Tritrichomonas foetus</name>
    <dbReference type="NCBI Taxonomy" id="1144522"/>
    <lineage>
        <taxon>Eukaryota</taxon>
        <taxon>Metamonada</taxon>
        <taxon>Parabasalia</taxon>
        <taxon>Tritrichomonadida</taxon>
        <taxon>Tritrichomonadidae</taxon>
        <taxon>Tritrichomonas</taxon>
    </lineage>
</organism>
<dbReference type="Gene3D" id="1.10.10.60">
    <property type="entry name" value="Homeodomain-like"/>
    <property type="match status" value="1"/>
</dbReference>
<dbReference type="InterPro" id="IPR023580">
    <property type="entry name" value="RNA_pol_su_RPB10"/>
</dbReference>
<keyword evidence="6" id="KW-0804">Transcription</keyword>
<dbReference type="PANTHER" id="PTHR23431:SF3">
    <property type="entry name" value="DNA-DIRECTED RNA POLYMERASES I, II, AND III SUBUNIT RPABC5"/>
    <property type="match status" value="1"/>
</dbReference>
<dbReference type="RefSeq" id="XP_068347566.1">
    <property type="nucleotide sequence ID" value="XM_068512606.1"/>
</dbReference>
<dbReference type="GeneID" id="94847310"/>
<comment type="similarity">
    <text evidence="7">Belongs to the archaeal Rpo10/eukaryotic RPB10 RNA polymerase subunit family.</text>
</comment>
<dbReference type="GO" id="GO:0008270">
    <property type="term" value="F:zinc ion binding"/>
    <property type="evidence" value="ECO:0007669"/>
    <property type="project" value="InterPro"/>
</dbReference>
<evidence type="ECO:0000256" key="2">
    <source>
        <dbReference type="ARBA" id="ARBA00020813"/>
    </source>
</evidence>
<evidence type="ECO:0000256" key="4">
    <source>
        <dbReference type="ARBA" id="ARBA00022723"/>
    </source>
</evidence>